<protein>
    <recommendedName>
        <fullName evidence="10">Cysteine protease</fullName>
        <ecNumber evidence="10">3.4.22.-</ecNumber>
    </recommendedName>
</protein>
<dbReference type="GO" id="GO:0004197">
    <property type="term" value="F:cysteine-type endopeptidase activity"/>
    <property type="evidence" value="ECO:0007669"/>
    <property type="project" value="TreeGrafter"/>
</dbReference>
<dbReference type="InterPro" id="IPR038765">
    <property type="entry name" value="Papain-like_cys_pep_sf"/>
</dbReference>
<evidence type="ECO:0000256" key="11">
    <source>
        <dbReference type="SAM" id="MobiDB-lite"/>
    </source>
</evidence>
<keyword evidence="14" id="KW-1185">Reference proteome</keyword>
<feature type="region of interest" description="Disordered" evidence="11">
    <location>
        <begin position="1"/>
        <end position="29"/>
    </location>
</feature>
<evidence type="ECO:0000256" key="4">
    <source>
        <dbReference type="ARBA" id="ARBA00022670"/>
    </source>
</evidence>
<gene>
    <name evidence="13" type="ORF">INT47_008047</name>
</gene>
<evidence type="ECO:0000259" key="12">
    <source>
        <dbReference type="Pfam" id="PF03416"/>
    </source>
</evidence>
<reference evidence="13" key="1">
    <citation type="submission" date="2020-12" db="EMBL/GenBank/DDBJ databases">
        <title>Metabolic potential, ecology and presence of endohyphal bacteria is reflected in genomic diversity of Mucoromycotina.</title>
        <authorList>
            <person name="Muszewska A."/>
            <person name="Okrasinska A."/>
            <person name="Steczkiewicz K."/>
            <person name="Drgas O."/>
            <person name="Orlowska M."/>
            <person name="Perlinska-Lenart U."/>
            <person name="Aleksandrzak-Piekarczyk T."/>
            <person name="Szatraj K."/>
            <person name="Zielenkiewicz U."/>
            <person name="Pilsyk S."/>
            <person name="Malc E."/>
            <person name="Mieczkowski P."/>
            <person name="Kruszewska J.S."/>
            <person name="Biernat P."/>
            <person name="Pawlowska J."/>
        </authorList>
    </citation>
    <scope>NUCLEOTIDE SEQUENCE</scope>
    <source>
        <strain evidence="13">WA0000017839</strain>
    </source>
</reference>
<dbReference type="EMBL" id="JAEPRD010000035">
    <property type="protein sequence ID" value="KAG2205690.1"/>
    <property type="molecule type" value="Genomic_DNA"/>
</dbReference>
<organism evidence="13 14">
    <name type="scientific">Mucor saturninus</name>
    <dbReference type="NCBI Taxonomy" id="64648"/>
    <lineage>
        <taxon>Eukaryota</taxon>
        <taxon>Fungi</taxon>
        <taxon>Fungi incertae sedis</taxon>
        <taxon>Mucoromycota</taxon>
        <taxon>Mucoromycotina</taxon>
        <taxon>Mucoromycetes</taxon>
        <taxon>Mucorales</taxon>
        <taxon>Mucorineae</taxon>
        <taxon>Mucoraceae</taxon>
        <taxon>Mucor</taxon>
    </lineage>
</organism>
<dbReference type="GO" id="GO:0005634">
    <property type="term" value="C:nucleus"/>
    <property type="evidence" value="ECO:0007669"/>
    <property type="project" value="UniProtKB-SubCell"/>
</dbReference>
<comment type="similarity">
    <text evidence="1 10">Belongs to the peptidase C54 family.</text>
</comment>
<evidence type="ECO:0000256" key="6">
    <source>
        <dbReference type="ARBA" id="ARBA00022807"/>
    </source>
</evidence>
<name>A0A8H7R865_9FUNG</name>
<dbReference type="EC" id="3.4.22.-" evidence="10"/>
<evidence type="ECO:0000256" key="1">
    <source>
        <dbReference type="ARBA" id="ARBA00010958"/>
    </source>
</evidence>
<accession>A0A8H7R865</accession>
<keyword evidence="3 10" id="KW-0963">Cytoplasm</keyword>
<evidence type="ECO:0000256" key="5">
    <source>
        <dbReference type="ARBA" id="ARBA00022801"/>
    </source>
</evidence>
<comment type="caution">
    <text evidence="13">The sequence shown here is derived from an EMBL/GenBank/DDBJ whole genome shotgun (WGS) entry which is preliminary data.</text>
</comment>
<evidence type="ECO:0000256" key="8">
    <source>
        <dbReference type="ARBA" id="ARBA00023006"/>
    </source>
</evidence>
<dbReference type="GO" id="GO:0015031">
    <property type="term" value="P:protein transport"/>
    <property type="evidence" value="ECO:0007669"/>
    <property type="project" value="UniProtKB-KW"/>
</dbReference>
<evidence type="ECO:0000256" key="7">
    <source>
        <dbReference type="ARBA" id="ARBA00022927"/>
    </source>
</evidence>
<sequence length="497" mass="56430">MSFEPNKTACASTPDQEYLPQPRNSNHISKAPLKDKLLTNSSYLAAEIPLKLGHFMSNLWTSGSELSSSFFLHNHETETQQHIIWLLGNAYYNKPLDGIQQAILEAQKDEMFRPVQQENQVHTDTTSMSMLWPSDFYDDFVSRLWMTYRHNYPPIRPSNHKTDIGWGCMLRSGQSLLANTLLIHFLSRDWRRQKQEQTVYKQYSKILHWFLDELSPRAPFSIHRIALLGKQLGKNIGEWFGPSTISQVIQALVSDFAPANLSVYIATDGVIYRDDVQDVATGKKPRGDFSHLITRVSSDEGGRQEAKNLYEASNNDDAATPDRRDSEFKPVLILVALRLGIDSLHPTYYPALKACFEIPSFVGIAGGRPNSSLYFIGLQGDDLIYLDPHFSRPALETKGLSEYTKEDFGTYHCTLPRKINIANLDPSMLLGFYCRTAQDFDLLCDQLDLISQKHSAIVSVQQSAPEYDEDVRSENDFGVLSDEDEELSVDDDDHSIF</sequence>
<dbReference type="GO" id="GO:0019786">
    <property type="term" value="F:protein-phosphatidylethanolamide deconjugating activity"/>
    <property type="evidence" value="ECO:0007669"/>
    <property type="project" value="InterPro"/>
</dbReference>
<keyword evidence="7" id="KW-0653">Protein transport</keyword>
<dbReference type="Pfam" id="PF03416">
    <property type="entry name" value="Peptidase_C54"/>
    <property type="match status" value="1"/>
</dbReference>
<dbReference type="SUPFAM" id="SSF54001">
    <property type="entry name" value="Cysteine proteinases"/>
    <property type="match status" value="1"/>
</dbReference>
<keyword evidence="6" id="KW-0788">Thiol protease</keyword>
<feature type="region of interest" description="Disordered" evidence="11">
    <location>
        <begin position="478"/>
        <end position="497"/>
    </location>
</feature>
<keyword evidence="4 10" id="KW-0645">Protease</keyword>
<feature type="compositionally biased region" description="Acidic residues" evidence="11">
    <location>
        <begin position="481"/>
        <end position="497"/>
    </location>
</feature>
<dbReference type="InterPro" id="IPR046792">
    <property type="entry name" value="Peptidase_C54_cat"/>
</dbReference>
<comment type="catalytic activity">
    <reaction evidence="9">
        <text>[protein]-C-terminal L-amino acid-glycyl-phosphatidylethanolamide + H2O = [protein]-C-terminal L-amino acid-glycine + a 1,2-diacyl-sn-glycero-3-phosphoethanolamine</text>
        <dbReference type="Rhea" id="RHEA:67548"/>
        <dbReference type="Rhea" id="RHEA-COMP:17323"/>
        <dbReference type="Rhea" id="RHEA-COMP:17324"/>
        <dbReference type="ChEBI" id="CHEBI:15377"/>
        <dbReference type="ChEBI" id="CHEBI:64612"/>
        <dbReference type="ChEBI" id="CHEBI:172940"/>
        <dbReference type="ChEBI" id="CHEBI:172941"/>
    </reaction>
    <physiologicalReaction direction="left-to-right" evidence="9">
        <dbReference type="Rhea" id="RHEA:67549"/>
    </physiologicalReaction>
</comment>
<dbReference type="PANTHER" id="PTHR22624:SF49">
    <property type="entry name" value="CYSTEINE PROTEASE"/>
    <property type="match status" value="1"/>
</dbReference>
<dbReference type="GO" id="GO:0000045">
    <property type="term" value="P:autophagosome assembly"/>
    <property type="evidence" value="ECO:0007669"/>
    <property type="project" value="TreeGrafter"/>
</dbReference>
<dbReference type="OrthoDB" id="2960936at2759"/>
<keyword evidence="5 10" id="KW-0378">Hydrolase</keyword>
<keyword evidence="2" id="KW-0813">Transport</keyword>
<evidence type="ECO:0000313" key="14">
    <source>
        <dbReference type="Proteomes" id="UP000603453"/>
    </source>
</evidence>
<dbReference type="GO" id="GO:0000423">
    <property type="term" value="P:mitophagy"/>
    <property type="evidence" value="ECO:0007669"/>
    <property type="project" value="TreeGrafter"/>
</dbReference>
<keyword evidence="8" id="KW-0072">Autophagy</keyword>
<evidence type="ECO:0000256" key="2">
    <source>
        <dbReference type="ARBA" id="ARBA00022448"/>
    </source>
</evidence>
<dbReference type="GO" id="GO:0034727">
    <property type="term" value="P:piecemeal microautophagy of the nucleus"/>
    <property type="evidence" value="ECO:0007669"/>
    <property type="project" value="TreeGrafter"/>
</dbReference>
<evidence type="ECO:0000256" key="10">
    <source>
        <dbReference type="RuleBase" id="RU363115"/>
    </source>
</evidence>
<comment type="subcellular location">
    <subcellularLocation>
        <location evidence="10">Nucleus</location>
    </subcellularLocation>
    <subcellularLocation>
        <location evidence="10">Cytoplasm</location>
    </subcellularLocation>
</comment>
<dbReference type="Proteomes" id="UP000603453">
    <property type="component" value="Unassembled WGS sequence"/>
</dbReference>
<proteinExistence type="inferred from homology"/>
<evidence type="ECO:0000256" key="3">
    <source>
        <dbReference type="ARBA" id="ARBA00022490"/>
    </source>
</evidence>
<evidence type="ECO:0000313" key="13">
    <source>
        <dbReference type="EMBL" id="KAG2205690.1"/>
    </source>
</evidence>
<comment type="function">
    <text evidence="10">Required for selective autophagic degradation of the nucleus (nucleophagy) as well as for mitophagy which contributes to regulate mitochondrial quantity and quality by eliminating the mitochondria to a basal level to fulfill cellular energy requirements and preventing excess ROS production.</text>
</comment>
<dbReference type="PANTHER" id="PTHR22624">
    <property type="entry name" value="CYSTEINE PROTEASE ATG4"/>
    <property type="match status" value="1"/>
</dbReference>
<feature type="domain" description="Peptidase C54 catalytic" evidence="12">
    <location>
        <begin position="134"/>
        <end position="445"/>
    </location>
</feature>
<dbReference type="GO" id="GO:0005737">
    <property type="term" value="C:cytoplasm"/>
    <property type="evidence" value="ECO:0007669"/>
    <property type="project" value="UniProtKB-SubCell"/>
</dbReference>
<evidence type="ECO:0000256" key="9">
    <source>
        <dbReference type="ARBA" id="ARBA00029362"/>
    </source>
</evidence>
<dbReference type="InterPro" id="IPR005078">
    <property type="entry name" value="Peptidase_C54"/>
</dbReference>
<dbReference type="GO" id="GO:0016485">
    <property type="term" value="P:protein processing"/>
    <property type="evidence" value="ECO:0007669"/>
    <property type="project" value="TreeGrafter"/>
</dbReference>
<dbReference type="GO" id="GO:0035973">
    <property type="term" value="P:aggrephagy"/>
    <property type="evidence" value="ECO:0007669"/>
    <property type="project" value="TreeGrafter"/>
</dbReference>
<dbReference type="AlphaFoldDB" id="A0A8H7R865"/>
<keyword evidence="10" id="KW-0539">Nucleus</keyword>